<dbReference type="Proteomes" id="UP000326532">
    <property type="component" value="Unassembled WGS sequence"/>
</dbReference>
<proteinExistence type="predicted"/>
<reference evidence="1 2" key="1">
    <citation type="submission" date="2019-04" db="EMBL/GenBank/DDBJ databases">
        <title>Fungal friends and foes A comparative genomics study of 23 Aspergillus species from section Flavi.</title>
        <authorList>
            <consortium name="DOE Joint Genome Institute"/>
            <person name="Kjaerbolling I."/>
            <person name="Vesth T.C."/>
            <person name="Frisvad J.C."/>
            <person name="Nybo J.L."/>
            <person name="Theobald S."/>
            <person name="Kildgaard S."/>
            <person name="Petersen T.I."/>
            <person name="Kuo A."/>
            <person name="Sato A."/>
            <person name="Lyhne E.K."/>
            <person name="Kogle M.E."/>
            <person name="Wiebenga A."/>
            <person name="Kun R.S."/>
            <person name="Lubbers R.J."/>
            <person name="Makela M.R."/>
            <person name="Barry K."/>
            <person name="Chovatia M."/>
            <person name="Clum A."/>
            <person name="Daum C."/>
            <person name="Haridas S."/>
            <person name="He G."/>
            <person name="LaButti K."/>
            <person name="Lipzen A."/>
            <person name="Mondo S."/>
            <person name="Pangilinan J."/>
            <person name="Riley R."/>
            <person name="Salamov A."/>
            <person name="Simmons B.A."/>
            <person name="Magnuson J.K."/>
            <person name="Henrissat B."/>
            <person name="Mortensen U.H."/>
            <person name="Larsen T.O."/>
            <person name="De vries R.P."/>
            <person name="Grigoriev I.V."/>
            <person name="Machida M."/>
            <person name="Baker S.E."/>
            <person name="Andersen M.R."/>
        </authorList>
    </citation>
    <scope>NUCLEOTIDE SEQUENCE [LARGE SCALE GENOMIC DNA]</scope>
    <source>
        <strain evidence="1 2">CBS 117618</strain>
    </source>
</reference>
<evidence type="ECO:0000313" key="2">
    <source>
        <dbReference type="Proteomes" id="UP000326532"/>
    </source>
</evidence>
<dbReference type="EMBL" id="ML734983">
    <property type="protein sequence ID" value="KAB8204115.1"/>
    <property type="molecule type" value="Genomic_DNA"/>
</dbReference>
<dbReference type="AlphaFoldDB" id="A0A5N6DG28"/>
<evidence type="ECO:0000313" key="1">
    <source>
        <dbReference type="EMBL" id="KAB8204115.1"/>
    </source>
</evidence>
<dbReference type="VEuPathDB" id="FungiDB:BDV34DRAFT_226673"/>
<accession>A0A5N6DG28</accession>
<keyword evidence="2" id="KW-1185">Reference proteome</keyword>
<protein>
    <submittedName>
        <fullName evidence="1">Uncharacterized protein</fullName>
    </submittedName>
</protein>
<sequence>MVDTLVKINRVLIDISPCEEVFPVNLSPFIAELSNASLAAADNPPDLSSVSGATLTPSNNPPVFSLPVSNDLQDLEVPDSPGHNGAVRVVRRGEFNNNREPLLAQSGTNESAHVHDLAGLTSRVTIVGHKFLRDPLAVRVVDQRAQGPARHVNGDHPPRGESDPCGGAEVFHPDIPVCPRDLRFLGAAEKESQYWLDGLDSYQTAVLFGPLDKILIYKPAEVPGHSRITHLHSNDAVAVEVNRARRGAAGGVVIQLIVTGQQSPPRGASKHPQRVLSPGRELVNILADVIDRPLDLVYLDLLDILHRVVKERLSQRPDRLDEYSYTLQESRAVLLQQTGGLAIKI</sequence>
<gene>
    <name evidence="1" type="ORF">BDV34DRAFT_226673</name>
</gene>
<name>A0A5N6DG28_ASPPA</name>
<organism evidence="1 2">
    <name type="scientific">Aspergillus parasiticus</name>
    <dbReference type="NCBI Taxonomy" id="5067"/>
    <lineage>
        <taxon>Eukaryota</taxon>
        <taxon>Fungi</taxon>
        <taxon>Dikarya</taxon>
        <taxon>Ascomycota</taxon>
        <taxon>Pezizomycotina</taxon>
        <taxon>Eurotiomycetes</taxon>
        <taxon>Eurotiomycetidae</taxon>
        <taxon>Eurotiales</taxon>
        <taxon>Aspergillaceae</taxon>
        <taxon>Aspergillus</taxon>
        <taxon>Aspergillus subgen. Circumdati</taxon>
    </lineage>
</organism>